<accession>A0A1J5PJY3</accession>
<evidence type="ECO:0000256" key="3">
    <source>
        <dbReference type="ARBA" id="ARBA00023125"/>
    </source>
</evidence>
<sequence>MPHRLAARLQVKHLRLIAAITDQRQLSLAAAALAITQPAASRMLAEIEGLTGTPLFERHPRGMTLTTVGEGLARHARNILDEVAEAADEVEKLRLGHGGVVQIGAVTGAAVGYVVPAIRRLKSVAPEVELHVQVSTSDDLIKGLMSMHHDMVLGRLPPGARLGDFNVQRALGERVRIVTNAANPFAGRAEVSRGELSGSEWVMQGPGAPIRQAIDEAFLDLAVAAPRNVTNTASLLVTLALLREREVVTPVSQEVASLLTGTHSNLVELTIREDIRVAPYSLVTLKTRRLSPAAARCRDLLSEVLRQE</sequence>
<dbReference type="InterPro" id="IPR036390">
    <property type="entry name" value="WH_DNA-bd_sf"/>
</dbReference>
<dbReference type="Pfam" id="PF00126">
    <property type="entry name" value="HTH_1"/>
    <property type="match status" value="1"/>
</dbReference>
<dbReference type="SUPFAM" id="SSF53850">
    <property type="entry name" value="Periplasmic binding protein-like II"/>
    <property type="match status" value="1"/>
</dbReference>
<dbReference type="InterPro" id="IPR050950">
    <property type="entry name" value="HTH-type_LysR_regulators"/>
</dbReference>
<dbReference type="PANTHER" id="PTHR30419">
    <property type="entry name" value="HTH-TYPE TRANSCRIPTIONAL REGULATOR YBHD"/>
    <property type="match status" value="1"/>
</dbReference>
<dbReference type="GO" id="GO:0003700">
    <property type="term" value="F:DNA-binding transcription factor activity"/>
    <property type="evidence" value="ECO:0007669"/>
    <property type="project" value="InterPro"/>
</dbReference>
<evidence type="ECO:0000256" key="4">
    <source>
        <dbReference type="ARBA" id="ARBA00023163"/>
    </source>
</evidence>
<evidence type="ECO:0000256" key="2">
    <source>
        <dbReference type="ARBA" id="ARBA00023015"/>
    </source>
</evidence>
<keyword evidence="3" id="KW-0238">DNA-binding</keyword>
<dbReference type="GO" id="GO:0003677">
    <property type="term" value="F:DNA binding"/>
    <property type="evidence" value="ECO:0007669"/>
    <property type="project" value="UniProtKB-KW"/>
</dbReference>
<dbReference type="PANTHER" id="PTHR30419:SF8">
    <property type="entry name" value="NITROGEN ASSIMILATION TRANSCRIPTIONAL ACTIVATOR-RELATED"/>
    <property type="match status" value="1"/>
</dbReference>
<feature type="domain" description="HTH lysR-type" evidence="5">
    <location>
        <begin position="9"/>
        <end position="66"/>
    </location>
</feature>
<comment type="similarity">
    <text evidence="1">Belongs to the LysR transcriptional regulatory family.</text>
</comment>
<dbReference type="Pfam" id="PF03466">
    <property type="entry name" value="LysR_substrate"/>
    <property type="match status" value="1"/>
</dbReference>
<dbReference type="InterPro" id="IPR005119">
    <property type="entry name" value="LysR_subst-bd"/>
</dbReference>
<dbReference type="GO" id="GO:0005829">
    <property type="term" value="C:cytosol"/>
    <property type="evidence" value="ECO:0007669"/>
    <property type="project" value="TreeGrafter"/>
</dbReference>
<evidence type="ECO:0000313" key="6">
    <source>
        <dbReference type="EMBL" id="OIQ68111.1"/>
    </source>
</evidence>
<dbReference type="Gene3D" id="3.40.190.290">
    <property type="match status" value="1"/>
</dbReference>
<gene>
    <name evidence="6" type="primary">gbpR</name>
    <name evidence="6" type="ORF">GALL_503000</name>
</gene>
<dbReference type="AlphaFoldDB" id="A0A1J5PJY3"/>
<proteinExistence type="inferred from homology"/>
<dbReference type="EMBL" id="MLJW01005500">
    <property type="protein sequence ID" value="OIQ68111.1"/>
    <property type="molecule type" value="Genomic_DNA"/>
</dbReference>
<comment type="caution">
    <text evidence="6">The sequence shown here is derived from an EMBL/GenBank/DDBJ whole genome shotgun (WGS) entry which is preliminary data.</text>
</comment>
<reference evidence="6" key="1">
    <citation type="submission" date="2016-10" db="EMBL/GenBank/DDBJ databases">
        <title>Sequence of Gallionella enrichment culture.</title>
        <authorList>
            <person name="Poehlein A."/>
            <person name="Muehling M."/>
            <person name="Daniel R."/>
        </authorList>
    </citation>
    <scope>NUCLEOTIDE SEQUENCE</scope>
</reference>
<organism evidence="6">
    <name type="scientific">mine drainage metagenome</name>
    <dbReference type="NCBI Taxonomy" id="410659"/>
    <lineage>
        <taxon>unclassified sequences</taxon>
        <taxon>metagenomes</taxon>
        <taxon>ecological metagenomes</taxon>
    </lineage>
</organism>
<name>A0A1J5PJY3_9ZZZZ</name>
<dbReference type="PROSITE" id="PS50931">
    <property type="entry name" value="HTH_LYSR"/>
    <property type="match status" value="1"/>
</dbReference>
<evidence type="ECO:0000259" key="5">
    <source>
        <dbReference type="PROSITE" id="PS50931"/>
    </source>
</evidence>
<keyword evidence="4" id="KW-0804">Transcription</keyword>
<keyword evidence="2" id="KW-0805">Transcription regulation</keyword>
<dbReference type="SUPFAM" id="SSF46785">
    <property type="entry name" value="Winged helix' DNA-binding domain"/>
    <property type="match status" value="1"/>
</dbReference>
<dbReference type="Gene3D" id="1.10.10.10">
    <property type="entry name" value="Winged helix-like DNA-binding domain superfamily/Winged helix DNA-binding domain"/>
    <property type="match status" value="1"/>
</dbReference>
<dbReference type="InterPro" id="IPR036388">
    <property type="entry name" value="WH-like_DNA-bd_sf"/>
</dbReference>
<evidence type="ECO:0000256" key="1">
    <source>
        <dbReference type="ARBA" id="ARBA00009437"/>
    </source>
</evidence>
<dbReference type="InterPro" id="IPR000847">
    <property type="entry name" value="LysR_HTH_N"/>
</dbReference>
<protein>
    <submittedName>
        <fullName evidence="6">HTH-type transcriptional regulator GbpR</fullName>
    </submittedName>
</protein>